<reference evidence="7 8" key="1">
    <citation type="submission" date="2020-08" db="EMBL/GenBank/DDBJ databases">
        <title>Sequencing the genomes of 1000 actinobacteria strains.</title>
        <authorList>
            <person name="Klenk H.-P."/>
        </authorList>
    </citation>
    <scope>NUCLEOTIDE SEQUENCE [LARGE SCALE GENOMIC DNA]</scope>
    <source>
        <strain evidence="7 8">DSM 105498</strain>
    </source>
</reference>
<dbReference type="AlphaFoldDB" id="A0A7W4VXM3"/>
<evidence type="ECO:0000256" key="5">
    <source>
        <dbReference type="ARBA" id="ARBA00023136"/>
    </source>
</evidence>
<comment type="caution">
    <text evidence="7">The sequence shown here is derived from an EMBL/GenBank/DDBJ whole genome shotgun (WGS) entry which is preliminary data.</text>
</comment>
<sequence>MSDWYSMNVVLIQTTLTTLLLALSIQVPLRYGVFSFAGVGAFGIGGYTGAMAMVHGEWSTWPAVLLGTLVAGVCTFLLGLVVQRLTGLYMGMATIAFTLIISVLAVNGGDWTGGAMGLYGAIGEITTMHIVLAVLIVVAFLAWTEYGRRGRKVDTVREDPELANALGIDVNGYRRLSFLISGLIGGLAGAITTLLRSTITPSEVNFHLVILALTAIVVGGARSWVGALIGAVIFVWLPTFLSFVQEWEKVAYGFIVAVAAIYLPNGVLGVVKDLWHKSRTRDERARVAVGLQEKS</sequence>
<feature type="transmembrane region" description="Helical" evidence="6">
    <location>
        <begin position="34"/>
        <end position="54"/>
    </location>
</feature>
<keyword evidence="5 6" id="KW-0472">Membrane</keyword>
<feature type="transmembrane region" description="Helical" evidence="6">
    <location>
        <begin position="88"/>
        <end position="106"/>
    </location>
</feature>
<evidence type="ECO:0000256" key="3">
    <source>
        <dbReference type="ARBA" id="ARBA00022692"/>
    </source>
</evidence>
<dbReference type="GO" id="GO:0015658">
    <property type="term" value="F:branched-chain amino acid transmembrane transporter activity"/>
    <property type="evidence" value="ECO:0007669"/>
    <property type="project" value="InterPro"/>
</dbReference>
<keyword evidence="2" id="KW-1003">Cell membrane</keyword>
<name>A0A7W4VXM3_9ACTN</name>
<evidence type="ECO:0000256" key="4">
    <source>
        <dbReference type="ARBA" id="ARBA00022989"/>
    </source>
</evidence>
<evidence type="ECO:0000256" key="1">
    <source>
        <dbReference type="ARBA" id="ARBA00004651"/>
    </source>
</evidence>
<dbReference type="RefSeq" id="WP_183593067.1">
    <property type="nucleotide sequence ID" value="NZ_JACHWR010000002.1"/>
</dbReference>
<dbReference type="CDD" id="cd06581">
    <property type="entry name" value="TM_PBP1_LivM_like"/>
    <property type="match status" value="1"/>
</dbReference>
<dbReference type="GO" id="GO:0005886">
    <property type="term" value="C:plasma membrane"/>
    <property type="evidence" value="ECO:0007669"/>
    <property type="project" value="UniProtKB-SubCell"/>
</dbReference>
<feature type="transmembrane region" description="Helical" evidence="6">
    <location>
        <begin position="176"/>
        <end position="196"/>
    </location>
</feature>
<evidence type="ECO:0000256" key="2">
    <source>
        <dbReference type="ARBA" id="ARBA00022475"/>
    </source>
</evidence>
<keyword evidence="8" id="KW-1185">Reference proteome</keyword>
<feature type="transmembrane region" description="Helical" evidence="6">
    <location>
        <begin position="61"/>
        <end position="82"/>
    </location>
</feature>
<feature type="transmembrane region" description="Helical" evidence="6">
    <location>
        <begin position="250"/>
        <end position="271"/>
    </location>
</feature>
<dbReference type="PANTHER" id="PTHR30482:SF20">
    <property type="entry name" value="HIGH-AFFINITY BRANCHED-CHAIN AMINO ACID TRANSPORT SYSTEM PERMEASE PROTEIN LIVM"/>
    <property type="match status" value="1"/>
</dbReference>
<dbReference type="InterPro" id="IPR043428">
    <property type="entry name" value="LivM-like"/>
</dbReference>
<dbReference type="PANTHER" id="PTHR30482">
    <property type="entry name" value="HIGH-AFFINITY BRANCHED-CHAIN AMINO ACID TRANSPORT SYSTEM PERMEASE"/>
    <property type="match status" value="1"/>
</dbReference>
<comment type="subcellular location">
    <subcellularLocation>
        <location evidence="1">Cell membrane</location>
        <topology evidence="1">Multi-pass membrane protein</topology>
    </subcellularLocation>
</comment>
<dbReference type="Proteomes" id="UP000589626">
    <property type="component" value="Unassembled WGS sequence"/>
</dbReference>
<feature type="transmembrane region" description="Helical" evidence="6">
    <location>
        <begin position="208"/>
        <end position="238"/>
    </location>
</feature>
<protein>
    <submittedName>
        <fullName evidence="7">ABC-type branched-subunit amino acid transport system permease subunit</fullName>
    </submittedName>
</protein>
<proteinExistence type="predicted"/>
<evidence type="ECO:0000313" key="8">
    <source>
        <dbReference type="Proteomes" id="UP000589626"/>
    </source>
</evidence>
<dbReference type="Pfam" id="PF02653">
    <property type="entry name" value="BPD_transp_2"/>
    <property type="match status" value="1"/>
</dbReference>
<keyword evidence="4 6" id="KW-1133">Transmembrane helix</keyword>
<accession>A0A7W4VXM3</accession>
<evidence type="ECO:0000313" key="7">
    <source>
        <dbReference type="EMBL" id="MBB3043182.1"/>
    </source>
</evidence>
<gene>
    <name evidence="7" type="ORF">FHU40_003000</name>
</gene>
<organism evidence="7 8">
    <name type="scientific">Nocardioides soli</name>
    <dbReference type="NCBI Taxonomy" id="1036020"/>
    <lineage>
        <taxon>Bacteria</taxon>
        <taxon>Bacillati</taxon>
        <taxon>Actinomycetota</taxon>
        <taxon>Actinomycetes</taxon>
        <taxon>Propionibacteriales</taxon>
        <taxon>Nocardioidaceae</taxon>
        <taxon>Nocardioides</taxon>
    </lineage>
</organism>
<keyword evidence="3 6" id="KW-0812">Transmembrane</keyword>
<evidence type="ECO:0000256" key="6">
    <source>
        <dbReference type="SAM" id="Phobius"/>
    </source>
</evidence>
<dbReference type="InterPro" id="IPR001851">
    <property type="entry name" value="ABC_transp_permease"/>
</dbReference>
<feature type="transmembrane region" description="Helical" evidence="6">
    <location>
        <begin position="118"/>
        <end position="143"/>
    </location>
</feature>
<dbReference type="EMBL" id="JACHWR010000002">
    <property type="protein sequence ID" value="MBB3043182.1"/>
    <property type="molecule type" value="Genomic_DNA"/>
</dbReference>